<dbReference type="SMART" id="SM01012">
    <property type="entry name" value="ANTAR"/>
    <property type="match status" value="1"/>
</dbReference>
<dbReference type="SUPFAM" id="SSF52172">
    <property type="entry name" value="CheY-like"/>
    <property type="match status" value="1"/>
</dbReference>
<reference evidence="3" key="1">
    <citation type="journal article" date="2019" name="Int. J. Syst. Evol. Microbiol.">
        <title>The Global Catalogue of Microorganisms (GCM) 10K type strain sequencing project: providing services to taxonomists for standard genome sequencing and annotation.</title>
        <authorList>
            <consortium name="The Broad Institute Genomics Platform"/>
            <consortium name="The Broad Institute Genome Sequencing Center for Infectious Disease"/>
            <person name="Wu L."/>
            <person name="Ma J."/>
        </authorList>
    </citation>
    <scope>NUCLEOTIDE SEQUENCE [LARGE SCALE GENOMIC DNA]</scope>
    <source>
        <strain evidence="3">JCM 30846</strain>
    </source>
</reference>
<comment type="caution">
    <text evidence="2">The sequence shown here is derived from an EMBL/GenBank/DDBJ whole genome shotgun (WGS) entry which is preliminary data.</text>
</comment>
<accession>A0ABP7EN72</accession>
<evidence type="ECO:0000313" key="2">
    <source>
        <dbReference type="EMBL" id="GAA3721778.1"/>
    </source>
</evidence>
<dbReference type="Gene3D" id="1.10.10.10">
    <property type="entry name" value="Winged helix-like DNA-binding domain superfamily/Winged helix DNA-binding domain"/>
    <property type="match status" value="1"/>
</dbReference>
<gene>
    <name evidence="2" type="ORF">GCM10023082_19350</name>
</gene>
<protein>
    <submittedName>
        <fullName evidence="2">ANTAR domain-containing protein</fullName>
    </submittedName>
</protein>
<feature type="domain" description="ANTAR" evidence="1">
    <location>
        <begin position="24"/>
        <end position="85"/>
    </location>
</feature>
<sequence>MDTHSLRRMPPPADAPAEPCAATVRALEEEVAQLQQAVRSHARVDQAIGVLVAAGRISPEEGWDVLREVSMHTNIKLRVLADLVVEGARTGRCDERVAGALRARLRGRAAPRTGNSGRP</sequence>
<dbReference type="PROSITE" id="PS50921">
    <property type="entry name" value="ANTAR"/>
    <property type="match status" value="1"/>
</dbReference>
<evidence type="ECO:0000259" key="1">
    <source>
        <dbReference type="PROSITE" id="PS50921"/>
    </source>
</evidence>
<dbReference type="Proteomes" id="UP001499884">
    <property type="component" value="Unassembled WGS sequence"/>
</dbReference>
<dbReference type="InterPro" id="IPR005561">
    <property type="entry name" value="ANTAR"/>
</dbReference>
<proteinExistence type="predicted"/>
<dbReference type="InterPro" id="IPR036388">
    <property type="entry name" value="WH-like_DNA-bd_sf"/>
</dbReference>
<dbReference type="EMBL" id="BAABEP010000009">
    <property type="protein sequence ID" value="GAA3721778.1"/>
    <property type="molecule type" value="Genomic_DNA"/>
</dbReference>
<dbReference type="RefSeq" id="WP_425588246.1">
    <property type="nucleotide sequence ID" value="NZ_BAABEP010000009.1"/>
</dbReference>
<evidence type="ECO:0000313" key="3">
    <source>
        <dbReference type="Proteomes" id="UP001499884"/>
    </source>
</evidence>
<name>A0ABP7EN72_9ACTN</name>
<dbReference type="InterPro" id="IPR011006">
    <property type="entry name" value="CheY-like_superfamily"/>
</dbReference>
<keyword evidence="3" id="KW-1185">Reference proteome</keyword>
<organism evidence="2 3">
    <name type="scientific">Streptomyces tremellae</name>
    <dbReference type="NCBI Taxonomy" id="1124239"/>
    <lineage>
        <taxon>Bacteria</taxon>
        <taxon>Bacillati</taxon>
        <taxon>Actinomycetota</taxon>
        <taxon>Actinomycetes</taxon>
        <taxon>Kitasatosporales</taxon>
        <taxon>Streptomycetaceae</taxon>
        <taxon>Streptomyces</taxon>
    </lineage>
</organism>
<dbReference type="Pfam" id="PF03861">
    <property type="entry name" value="ANTAR"/>
    <property type="match status" value="1"/>
</dbReference>